<evidence type="ECO:0000313" key="12">
    <source>
        <dbReference type="Proteomes" id="UP000465062"/>
    </source>
</evidence>
<evidence type="ECO:0000256" key="5">
    <source>
        <dbReference type="ARBA" id="ARBA00022840"/>
    </source>
</evidence>
<dbReference type="KEGG" id="bvq:FHE72_01385"/>
<comment type="pathway">
    <text evidence="1">Amino-acid biosynthesis; L-asparagine biosynthesis; L-asparagine from L-aspartate (L-Gln route): step 1/1.</text>
</comment>
<dbReference type="RefSeq" id="WP_159361004.1">
    <property type="nucleotide sequence ID" value="NZ_CP047394.1"/>
</dbReference>
<evidence type="ECO:0000259" key="10">
    <source>
        <dbReference type="PROSITE" id="PS51278"/>
    </source>
</evidence>
<dbReference type="SUPFAM" id="SSF52402">
    <property type="entry name" value="Adenine nucleotide alpha hydrolases-like"/>
    <property type="match status" value="1"/>
</dbReference>
<comment type="catalytic activity">
    <reaction evidence="8">
        <text>L-aspartate + L-glutamine + ATP + H2O = L-asparagine + L-glutamate + AMP + diphosphate + H(+)</text>
        <dbReference type="Rhea" id="RHEA:12228"/>
        <dbReference type="ChEBI" id="CHEBI:15377"/>
        <dbReference type="ChEBI" id="CHEBI:15378"/>
        <dbReference type="ChEBI" id="CHEBI:29985"/>
        <dbReference type="ChEBI" id="CHEBI:29991"/>
        <dbReference type="ChEBI" id="CHEBI:30616"/>
        <dbReference type="ChEBI" id="CHEBI:33019"/>
        <dbReference type="ChEBI" id="CHEBI:58048"/>
        <dbReference type="ChEBI" id="CHEBI:58359"/>
        <dbReference type="ChEBI" id="CHEBI:456215"/>
        <dbReference type="EC" id="6.3.5.4"/>
    </reaction>
</comment>
<feature type="binding site" evidence="9">
    <location>
        <position position="100"/>
    </location>
    <ligand>
        <name>L-glutamine</name>
        <dbReference type="ChEBI" id="CHEBI:58359"/>
    </ligand>
</feature>
<dbReference type="PANTHER" id="PTHR43284:SF1">
    <property type="entry name" value="ASPARAGINE SYNTHETASE"/>
    <property type="match status" value="1"/>
</dbReference>
<evidence type="ECO:0000256" key="9">
    <source>
        <dbReference type="PIRSR" id="PIRSR001589-2"/>
    </source>
</evidence>
<keyword evidence="6" id="KW-0028">Amino-acid biosynthesis</keyword>
<evidence type="ECO:0000256" key="1">
    <source>
        <dbReference type="ARBA" id="ARBA00005187"/>
    </source>
</evidence>
<evidence type="ECO:0000256" key="2">
    <source>
        <dbReference type="ARBA" id="ARBA00005752"/>
    </source>
</evidence>
<dbReference type="AlphaFoldDB" id="A0A6I6UAX2"/>
<dbReference type="InterPro" id="IPR017932">
    <property type="entry name" value="GATase_2_dom"/>
</dbReference>
<dbReference type="InterPro" id="IPR001962">
    <property type="entry name" value="Asn_synthase"/>
</dbReference>
<dbReference type="Gene3D" id="3.60.20.10">
    <property type="entry name" value="Glutamine Phosphoribosylpyrophosphate, subunit 1, domain 1"/>
    <property type="match status" value="1"/>
</dbReference>
<evidence type="ECO:0000256" key="6">
    <source>
        <dbReference type="ARBA" id="ARBA00022888"/>
    </source>
</evidence>
<reference evidence="11 12" key="1">
    <citation type="submission" date="2019-06" db="EMBL/GenBank/DDBJ databases">
        <title>An operon consisting of a P-type ATPase gene and a transcriptional regular gene given the different cadmium resistance in Bacillus vietamensis 151-6 and Bacillus marisflavi 151-25.</title>
        <authorList>
            <person name="Yu X."/>
        </authorList>
    </citation>
    <scope>NUCLEOTIDE SEQUENCE [LARGE SCALE GENOMIC DNA]</scope>
    <source>
        <strain evidence="11 12">151-6</strain>
    </source>
</reference>
<dbReference type="GO" id="GO:0006529">
    <property type="term" value="P:asparagine biosynthetic process"/>
    <property type="evidence" value="ECO:0007669"/>
    <property type="project" value="UniProtKB-KW"/>
</dbReference>
<feature type="domain" description="Glutamine amidotransferase type-2" evidence="10">
    <location>
        <begin position="2"/>
        <end position="217"/>
    </location>
</feature>
<dbReference type="InterPro" id="IPR029055">
    <property type="entry name" value="Ntn_hydrolases_N"/>
</dbReference>
<keyword evidence="4 9" id="KW-0547">Nucleotide-binding</keyword>
<accession>A0A6I6UAX2</accession>
<dbReference type="PROSITE" id="PS51278">
    <property type="entry name" value="GATASE_TYPE_2"/>
    <property type="match status" value="1"/>
</dbReference>
<dbReference type="InterPro" id="IPR006426">
    <property type="entry name" value="Asn_synth_AEB"/>
</dbReference>
<dbReference type="GO" id="GO:0004066">
    <property type="term" value="F:asparagine synthase (glutamine-hydrolyzing) activity"/>
    <property type="evidence" value="ECO:0007669"/>
    <property type="project" value="UniProtKB-EC"/>
</dbReference>
<dbReference type="InterPro" id="IPR033738">
    <property type="entry name" value="AsnB_N"/>
</dbReference>
<keyword evidence="6" id="KW-0061">Asparagine biosynthesis</keyword>
<gene>
    <name evidence="11" type="ORF">FHE72_01385</name>
</gene>
<dbReference type="PANTHER" id="PTHR43284">
    <property type="entry name" value="ASPARAGINE SYNTHETASE (GLUTAMINE-HYDROLYZING)"/>
    <property type="match status" value="1"/>
</dbReference>
<sequence length="649" mass="75444">MSAIAGIYHQNHEPVSREHIHAMMGSLEQFPADDVRVYKKDHIFLGCHAQWITPESIGEILPFYDNERKLAITADAIIDNRKDLFNTLGVRQSVRKDMPDSELIILAYEKWKDDCPKHLVGDFAFVIWDERKRKLFAARDFSGARTLYYSYDNQCFAFCTVMSSLLSLPFIKREINEEWLAEFLVIQNMIDVVDVTNTIHKNINQIPPAHSLTVENGQITLKKYFQMVCEETIKLKNTGEYVEAFREVFQEAVENRTRTYSKVGAKLSGGLDSSSVVSFAASSLQKQNKRLHTYSYVPEEEFLDWTPKHRIANEAPLINKTIQHVGNVESNFLDFKGRSSLTEIDEWLDIMEMPYKFFENSFWLKGIFENANSDGVKILLNGGRGNLGISWGPAIDYYATLLRQLRWWCLSREINLYSRNLKLANKKRLYLLIARKSFPSFLKNKKGNQDYQLPSLVNPELIGKTKVLEKLHSLGFDLKNSKSKSATQQRKEHFEKEYTWNASGTSGCKLSLRYNIWKRDPTNDSRVIKFCLSIPKNQFVQNGLDRALIRNSTKDYLPDEVRLNQRTRGIQGADWLYRMLPEWTSFIDELKQLTKDPLVSEYVDSRKIQSGIDKHYNKPTPDLAFHPELRSLMRTLIVYRFIKKQFERG</sequence>
<dbReference type="SUPFAM" id="SSF56235">
    <property type="entry name" value="N-terminal nucleophile aminohydrolases (Ntn hydrolases)"/>
    <property type="match status" value="1"/>
</dbReference>
<keyword evidence="7" id="KW-0315">Glutamine amidotransferase</keyword>
<dbReference type="Pfam" id="PF13537">
    <property type="entry name" value="GATase_7"/>
    <property type="match status" value="1"/>
</dbReference>
<evidence type="ECO:0000256" key="7">
    <source>
        <dbReference type="ARBA" id="ARBA00022962"/>
    </source>
</evidence>
<dbReference type="PIRSF" id="PIRSF001589">
    <property type="entry name" value="Asn_synthetase_glu-h"/>
    <property type="match status" value="1"/>
</dbReference>
<dbReference type="Gene3D" id="3.40.50.620">
    <property type="entry name" value="HUPs"/>
    <property type="match status" value="2"/>
</dbReference>
<organism evidence="11 12">
    <name type="scientific">Rossellomorea vietnamensis</name>
    <dbReference type="NCBI Taxonomy" id="218284"/>
    <lineage>
        <taxon>Bacteria</taxon>
        <taxon>Bacillati</taxon>
        <taxon>Bacillota</taxon>
        <taxon>Bacilli</taxon>
        <taxon>Bacillales</taxon>
        <taxon>Bacillaceae</taxon>
        <taxon>Rossellomorea</taxon>
    </lineage>
</organism>
<evidence type="ECO:0000256" key="4">
    <source>
        <dbReference type="ARBA" id="ARBA00022741"/>
    </source>
</evidence>
<dbReference type="Proteomes" id="UP000465062">
    <property type="component" value="Chromosome"/>
</dbReference>
<dbReference type="EC" id="6.3.5.4" evidence="3"/>
<dbReference type="Pfam" id="PF00733">
    <property type="entry name" value="Asn_synthase"/>
    <property type="match status" value="1"/>
</dbReference>
<evidence type="ECO:0000313" key="11">
    <source>
        <dbReference type="EMBL" id="QHE59845.1"/>
    </source>
</evidence>
<protein>
    <recommendedName>
        <fullName evidence="3">asparagine synthase (glutamine-hydrolyzing)</fullName>
        <ecNumber evidence="3">6.3.5.4</ecNumber>
    </recommendedName>
</protein>
<dbReference type="InterPro" id="IPR051786">
    <property type="entry name" value="ASN_synthetase/amidase"/>
</dbReference>
<evidence type="ECO:0000256" key="3">
    <source>
        <dbReference type="ARBA" id="ARBA00012737"/>
    </source>
</evidence>
<keyword evidence="5 9" id="KW-0067">ATP-binding</keyword>
<comment type="similarity">
    <text evidence="2">Belongs to the asparagine synthetase family.</text>
</comment>
<evidence type="ECO:0000256" key="8">
    <source>
        <dbReference type="ARBA" id="ARBA00048741"/>
    </source>
</evidence>
<dbReference type="CDD" id="cd00712">
    <property type="entry name" value="AsnB"/>
    <property type="match status" value="1"/>
</dbReference>
<proteinExistence type="inferred from homology"/>
<dbReference type="EMBL" id="CP047394">
    <property type="protein sequence ID" value="QHE59845.1"/>
    <property type="molecule type" value="Genomic_DNA"/>
</dbReference>
<dbReference type="InterPro" id="IPR014729">
    <property type="entry name" value="Rossmann-like_a/b/a_fold"/>
</dbReference>
<dbReference type="GO" id="GO:0005524">
    <property type="term" value="F:ATP binding"/>
    <property type="evidence" value="ECO:0007669"/>
    <property type="project" value="UniProtKB-KW"/>
</dbReference>
<name>A0A6I6UAX2_9BACI</name>